<dbReference type="Proteomes" id="UP000053611">
    <property type="component" value="Unassembled WGS sequence"/>
</dbReference>
<evidence type="ECO:0000313" key="4">
    <source>
        <dbReference type="Proteomes" id="UP000053611"/>
    </source>
</evidence>
<evidence type="ECO:0000256" key="2">
    <source>
        <dbReference type="SAM" id="Phobius"/>
    </source>
</evidence>
<evidence type="ECO:0000313" key="3">
    <source>
        <dbReference type="EMBL" id="KLT44695.1"/>
    </source>
</evidence>
<feature type="transmembrane region" description="Helical" evidence="2">
    <location>
        <begin position="57"/>
        <end position="79"/>
    </location>
</feature>
<accession>A0A0J0XUF1</accession>
<dbReference type="EMBL" id="KQ087185">
    <property type="protein sequence ID" value="KLT44695.1"/>
    <property type="molecule type" value="Genomic_DNA"/>
</dbReference>
<dbReference type="OrthoDB" id="3251871at2759"/>
<feature type="transmembrane region" description="Helical" evidence="2">
    <location>
        <begin position="255"/>
        <end position="279"/>
    </location>
</feature>
<dbReference type="STRING" id="879819.A0A0J0XUF1"/>
<dbReference type="RefSeq" id="XP_018281186.1">
    <property type="nucleotide sequence ID" value="XM_018419905.1"/>
</dbReference>
<proteinExistence type="predicted"/>
<organism evidence="3 4">
    <name type="scientific">Cutaneotrichosporon oleaginosum</name>
    <dbReference type="NCBI Taxonomy" id="879819"/>
    <lineage>
        <taxon>Eukaryota</taxon>
        <taxon>Fungi</taxon>
        <taxon>Dikarya</taxon>
        <taxon>Basidiomycota</taxon>
        <taxon>Agaricomycotina</taxon>
        <taxon>Tremellomycetes</taxon>
        <taxon>Trichosporonales</taxon>
        <taxon>Trichosporonaceae</taxon>
        <taxon>Cutaneotrichosporon</taxon>
    </lineage>
</organism>
<keyword evidence="2" id="KW-1133">Transmembrane helix</keyword>
<feature type="region of interest" description="Disordered" evidence="1">
    <location>
        <begin position="509"/>
        <end position="545"/>
    </location>
</feature>
<dbReference type="GeneID" id="28980508"/>
<feature type="transmembrane region" description="Helical" evidence="2">
    <location>
        <begin position="28"/>
        <end position="51"/>
    </location>
</feature>
<feature type="transmembrane region" description="Helical" evidence="2">
    <location>
        <begin position="224"/>
        <end position="243"/>
    </location>
</feature>
<feature type="region of interest" description="Disordered" evidence="1">
    <location>
        <begin position="579"/>
        <end position="600"/>
    </location>
</feature>
<evidence type="ECO:0000256" key="1">
    <source>
        <dbReference type="SAM" id="MobiDB-lite"/>
    </source>
</evidence>
<protein>
    <submittedName>
        <fullName evidence="3">Uncharacterized protein</fullName>
    </submittedName>
</protein>
<keyword evidence="4" id="KW-1185">Reference proteome</keyword>
<name>A0A0J0XUF1_9TREE</name>
<keyword evidence="2" id="KW-0472">Membrane</keyword>
<feature type="transmembrane region" description="Helical" evidence="2">
    <location>
        <begin position="86"/>
        <end position="105"/>
    </location>
</feature>
<gene>
    <name evidence="3" type="ORF">CC85DRAFT_202031</name>
</gene>
<feature type="compositionally biased region" description="Basic and acidic residues" evidence="1">
    <location>
        <begin position="509"/>
        <end position="536"/>
    </location>
</feature>
<reference evidence="3 4" key="1">
    <citation type="submission" date="2015-03" db="EMBL/GenBank/DDBJ databases">
        <title>Genomics and transcriptomics of the oil-accumulating basidiomycete yeast T. oleaginosus allow insights into substrate utilization and the diverse evolutionary trajectories of mating systems in fungi.</title>
        <authorList>
            <consortium name="DOE Joint Genome Institute"/>
            <person name="Kourist R."/>
            <person name="Kracht O."/>
            <person name="Bracharz F."/>
            <person name="Lipzen A."/>
            <person name="Nolan M."/>
            <person name="Ohm R."/>
            <person name="Grigoriev I."/>
            <person name="Sun S."/>
            <person name="Heitman J."/>
            <person name="Bruck T."/>
            <person name="Nowrousian M."/>
        </authorList>
    </citation>
    <scope>NUCLEOTIDE SEQUENCE [LARGE SCALE GENOMIC DNA]</scope>
    <source>
        <strain evidence="3 4">IBC0246</strain>
    </source>
</reference>
<feature type="region of interest" description="Disordered" evidence="1">
    <location>
        <begin position="373"/>
        <end position="396"/>
    </location>
</feature>
<sequence>MTPCRFNAARSQFSILLPTRQRRDAERAYLSLVVLGARPNRACAVGIYFMIGTLGVVNYLCTCIAINLFVTIVLGLNPIRMGLERWYIGLSIFIGLFVPIIPAALGHFGWDPIYHVCWIKSSEKARVTNFVLDLYLWQLLSCAIATVAVAITLWKLFRQGRATSRALFGGDSLNFEMSSDSTDDTDHRKKGKRLFRGRRNSIKRERMFGHLEDRFVSIAIRVSLYPITLVIVNGVIAIGDLYISLQGGVKSKAVYGLYCVYYLFYGVRGVTFAMLAVIVDPCLRKGFRAAYREKFPSPSLENDKDKGADPSWSLPEPVGCVAPLASAADPSAAAQNELDLNQLTMATPLAAASRGSIDSDCSMDVLQALFASEPPPDARIPNPSHSDHTRRGFHPHLPHFHPHLPHLHLHMPNLKHLPWFLRRHLEKEAEAAAQADVEAATMTPTPMVPASPAATPASFTNAFTGVPADAMPSWLDDVADDVVAPDALAAARASRAQTADAAALDRALARVETEDQERERGDREKERRDEKSRDSPRTSLPAPPPAAVLNQALAGLGQGVAAVMGPSVGLSLGMGTRRGSQSSHFSGTSSTRASFSASAGATSPAMRASLRGARPRWAAGVRRGSFGESAPLHLADPRARRQATLALAEKLYEEMEAQL</sequence>
<keyword evidence="2" id="KW-0812">Transmembrane</keyword>
<feature type="transmembrane region" description="Helical" evidence="2">
    <location>
        <begin position="135"/>
        <end position="157"/>
    </location>
</feature>
<dbReference type="AlphaFoldDB" id="A0A0J0XUF1"/>